<name>A0A223S659_9ACTN</name>
<dbReference type="EMBL" id="CP022753">
    <property type="protein sequence ID" value="ASU83614.1"/>
    <property type="molecule type" value="Genomic_DNA"/>
</dbReference>
<keyword evidence="3" id="KW-1185">Reference proteome</keyword>
<reference evidence="2 3" key="1">
    <citation type="submission" date="2017-08" db="EMBL/GenBank/DDBJ databases">
        <title>The complete genome sequence of Nocardiopsis gilva YIM 90087.</title>
        <authorList>
            <person name="Yin M."/>
            <person name="Tang S."/>
        </authorList>
    </citation>
    <scope>NUCLEOTIDE SEQUENCE [LARGE SCALE GENOMIC DNA]</scope>
    <source>
        <strain evidence="2 3">YIM 90087</strain>
    </source>
</reference>
<keyword evidence="1" id="KW-0472">Membrane</keyword>
<evidence type="ECO:0000313" key="2">
    <source>
        <dbReference type="EMBL" id="ASU83614.1"/>
    </source>
</evidence>
<organism evidence="2 3">
    <name type="scientific">Nocardiopsis gilva YIM 90087</name>
    <dbReference type="NCBI Taxonomy" id="1235441"/>
    <lineage>
        <taxon>Bacteria</taxon>
        <taxon>Bacillati</taxon>
        <taxon>Actinomycetota</taxon>
        <taxon>Actinomycetes</taxon>
        <taxon>Streptosporangiales</taxon>
        <taxon>Nocardiopsidaceae</taxon>
        <taxon>Nocardiopsis</taxon>
    </lineage>
</organism>
<accession>A0A223S659</accession>
<keyword evidence="1" id="KW-0812">Transmembrane</keyword>
<dbReference type="AlphaFoldDB" id="A0A223S659"/>
<evidence type="ECO:0000313" key="3">
    <source>
        <dbReference type="Proteomes" id="UP000215005"/>
    </source>
</evidence>
<protein>
    <submittedName>
        <fullName evidence="2">Uncharacterized protein</fullName>
    </submittedName>
</protein>
<dbReference type="Proteomes" id="UP000215005">
    <property type="component" value="Chromosome"/>
</dbReference>
<sequence length="64" mass="6713">MLSLVPHFPGTLPADIFQALVGLPPVALAAAAVLLLAAAVLVARRPASPEMVSRLRAETEEARR</sequence>
<evidence type="ECO:0000256" key="1">
    <source>
        <dbReference type="SAM" id="Phobius"/>
    </source>
</evidence>
<dbReference type="KEGG" id="ngv:CDO52_13150"/>
<gene>
    <name evidence="2" type="ORF">CDO52_13150</name>
</gene>
<feature type="transmembrane region" description="Helical" evidence="1">
    <location>
        <begin position="20"/>
        <end position="43"/>
    </location>
</feature>
<proteinExistence type="predicted"/>
<keyword evidence="1" id="KW-1133">Transmembrane helix</keyword>